<protein>
    <submittedName>
        <fullName evidence="2">DUF423 domain-containing protein</fullName>
    </submittedName>
</protein>
<feature type="transmembrane region" description="Helical" evidence="1">
    <location>
        <begin position="95"/>
        <end position="120"/>
    </location>
</feature>
<evidence type="ECO:0000313" key="2">
    <source>
        <dbReference type="EMBL" id="NNM73506.1"/>
    </source>
</evidence>
<dbReference type="RefSeq" id="WP_171219023.1">
    <property type="nucleotide sequence ID" value="NZ_JABEPP010000004.1"/>
</dbReference>
<keyword evidence="3" id="KW-1185">Reference proteome</keyword>
<evidence type="ECO:0000256" key="1">
    <source>
        <dbReference type="SAM" id="Phobius"/>
    </source>
</evidence>
<accession>A0A849I157</accession>
<dbReference type="EMBL" id="JABEPP010000004">
    <property type="protein sequence ID" value="NNM73506.1"/>
    <property type="molecule type" value="Genomic_DNA"/>
</dbReference>
<dbReference type="Proteomes" id="UP000564885">
    <property type="component" value="Unassembled WGS sequence"/>
</dbReference>
<gene>
    <name evidence="2" type="ORF">HJG44_14050</name>
</gene>
<comment type="caution">
    <text evidence="2">The sequence shown here is derived from an EMBL/GenBank/DDBJ whole genome shotgun (WGS) entry which is preliminary data.</text>
</comment>
<dbReference type="InterPro" id="IPR006696">
    <property type="entry name" value="DUF423"/>
</dbReference>
<proteinExistence type="predicted"/>
<dbReference type="PROSITE" id="PS51257">
    <property type="entry name" value="PROKAR_LIPOPROTEIN"/>
    <property type="match status" value="1"/>
</dbReference>
<name>A0A849I157_9HYPH</name>
<dbReference type="Pfam" id="PF04241">
    <property type="entry name" value="DUF423"/>
    <property type="match status" value="1"/>
</dbReference>
<keyword evidence="1" id="KW-0812">Transmembrane</keyword>
<keyword evidence="1" id="KW-1133">Transmembrane helix</keyword>
<sequence>MRGGPERALVGLGALAGCLGVALSAAASHVTGGGTLEISARFLLVHAPALIGVAAGAATGLLHRAAALAAGAILVLGLALFSGDLAARALRGAALLPMAAPAGGILMMAGWLLAALSAVIGGRRAA</sequence>
<keyword evidence="1" id="KW-0472">Membrane</keyword>
<feature type="transmembrane region" description="Helical" evidence="1">
    <location>
        <begin position="65"/>
        <end position="83"/>
    </location>
</feature>
<feature type="transmembrane region" description="Helical" evidence="1">
    <location>
        <begin position="40"/>
        <end position="58"/>
    </location>
</feature>
<evidence type="ECO:0000313" key="3">
    <source>
        <dbReference type="Proteomes" id="UP000564885"/>
    </source>
</evidence>
<dbReference type="AlphaFoldDB" id="A0A849I157"/>
<organism evidence="2 3">
    <name type="scientific">Enterovirga aerilata</name>
    <dbReference type="NCBI Taxonomy" id="2730920"/>
    <lineage>
        <taxon>Bacteria</taxon>
        <taxon>Pseudomonadati</taxon>
        <taxon>Pseudomonadota</taxon>
        <taxon>Alphaproteobacteria</taxon>
        <taxon>Hyphomicrobiales</taxon>
        <taxon>Methylobacteriaceae</taxon>
        <taxon>Enterovirga</taxon>
    </lineage>
</organism>
<reference evidence="2 3" key="1">
    <citation type="submission" date="2020-04" db="EMBL/GenBank/DDBJ databases">
        <title>Enterovirga sp. isolate from soil.</title>
        <authorList>
            <person name="Chea S."/>
            <person name="Kim D.-U."/>
        </authorList>
    </citation>
    <scope>NUCLEOTIDE SEQUENCE [LARGE SCALE GENOMIC DNA]</scope>
    <source>
        <strain evidence="2 3">DB1703</strain>
    </source>
</reference>